<dbReference type="AlphaFoldDB" id="A0A4Q1C7A0"/>
<evidence type="ECO:0000256" key="1">
    <source>
        <dbReference type="SAM" id="MobiDB-lite"/>
    </source>
</evidence>
<gene>
    <name evidence="3" type="ORF">ESB00_01940</name>
</gene>
<evidence type="ECO:0008006" key="5">
    <source>
        <dbReference type="Google" id="ProtNLM"/>
    </source>
</evidence>
<feature type="signal peptide" evidence="2">
    <location>
        <begin position="1"/>
        <end position="25"/>
    </location>
</feature>
<evidence type="ECO:0000313" key="4">
    <source>
        <dbReference type="Proteomes" id="UP000290218"/>
    </source>
</evidence>
<evidence type="ECO:0000256" key="2">
    <source>
        <dbReference type="SAM" id="SignalP"/>
    </source>
</evidence>
<sequence>MKIKNLLLLLSLFATAALRATEAPAGELVSPTDKDAAWLASARAAYPLKTCLVSEEELGGMGKPVEFIYRQAGQPDRLVRFCCKMCVPKFKKDPAKYLAQLTPPDKTGEQPAPTKHP</sequence>
<dbReference type="EMBL" id="SDHX01000001">
    <property type="protein sequence ID" value="RXK54681.1"/>
    <property type="molecule type" value="Genomic_DNA"/>
</dbReference>
<reference evidence="3 4" key="1">
    <citation type="submission" date="2019-01" db="EMBL/GenBank/DDBJ databases">
        <title>Lacunisphaera sp. strain TWA-58.</title>
        <authorList>
            <person name="Chen W.-M."/>
        </authorList>
    </citation>
    <scope>NUCLEOTIDE SEQUENCE [LARGE SCALE GENOMIC DNA]</scope>
    <source>
        <strain evidence="3 4">TWA-58</strain>
    </source>
</reference>
<keyword evidence="4" id="KW-1185">Reference proteome</keyword>
<keyword evidence="2" id="KW-0732">Signal</keyword>
<feature type="region of interest" description="Disordered" evidence="1">
    <location>
        <begin position="97"/>
        <end position="117"/>
    </location>
</feature>
<proteinExistence type="predicted"/>
<dbReference type="RefSeq" id="WP_129046045.1">
    <property type="nucleotide sequence ID" value="NZ_SDHX01000001.1"/>
</dbReference>
<evidence type="ECO:0000313" key="3">
    <source>
        <dbReference type="EMBL" id="RXK54681.1"/>
    </source>
</evidence>
<dbReference type="OrthoDB" id="200209at2"/>
<protein>
    <recommendedName>
        <fullName evidence="5">YHS domain-containing protein</fullName>
    </recommendedName>
</protein>
<dbReference type="Proteomes" id="UP000290218">
    <property type="component" value="Unassembled WGS sequence"/>
</dbReference>
<name>A0A4Q1C7A0_9BACT</name>
<accession>A0A4Q1C7A0</accession>
<organism evidence="3 4">
    <name type="scientific">Oleiharenicola lentus</name>
    <dbReference type="NCBI Taxonomy" id="2508720"/>
    <lineage>
        <taxon>Bacteria</taxon>
        <taxon>Pseudomonadati</taxon>
        <taxon>Verrucomicrobiota</taxon>
        <taxon>Opitutia</taxon>
        <taxon>Opitutales</taxon>
        <taxon>Opitutaceae</taxon>
        <taxon>Oleiharenicola</taxon>
    </lineage>
</organism>
<feature type="chain" id="PRO_5020192243" description="YHS domain-containing protein" evidence="2">
    <location>
        <begin position="26"/>
        <end position="117"/>
    </location>
</feature>
<comment type="caution">
    <text evidence="3">The sequence shown here is derived from an EMBL/GenBank/DDBJ whole genome shotgun (WGS) entry which is preliminary data.</text>
</comment>